<accession>A0ABS4K431</accession>
<dbReference type="Proteomes" id="UP001519308">
    <property type="component" value="Unassembled WGS sequence"/>
</dbReference>
<keyword evidence="2" id="KW-1185">Reference proteome</keyword>
<protein>
    <submittedName>
        <fullName evidence="1">Uncharacterized protein</fullName>
    </submittedName>
</protein>
<reference evidence="1 2" key="1">
    <citation type="submission" date="2021-03" db="EMBL/GenBank/DDBJ databases">
        <title>Genomic Encyclopedia of Type Strains, Phase IV (KMG-IV): sequencing the most valuable type-strain genomes for metagenomic binning, comparative biology and taxonomic classification.</title>
        <authorList>
            <person name="Goeker M."/>
        </authorList>
    </citation>
    <scope>NUCLEOTIDE SEQUENCE [LARGE SCALE GENOMIC DNA]</scope>
    <source>
        <strain evidence="1 2">DSM 28650</strain>
    </source>
</reference>
<sequence>MQYFSIGQDKQVQNCISFTDFKTDEHAILLKEDADTFNDITTIFVEGQGDSLYPDFIESPVFLVSDELKKVLAMYDDTLIFKTVILSNLKEQSQKIYWLLLTDILDALSEKTEFYKNGWEKHIVIDHKKVQGYKVFQIKGLKKSRLFIHLDVAESMLRRNFKCIEYREIETEIDEVI</sequence>
<comment type="caution">
    <text evidence="1">The sequence shown here is derived from an EMBL/GenBank/DDBJ whole genome shotgun (WGS) entry which is preliminary data.</text>
</comment>
<proteinExistence type="predicted"/>
<evidence type="ECO:0000313" key="1">
    <source>
        <dbReference type="EMBL" id="MBP2021886.1"/>
    </source>
</evidence>
<gene>
    <name evidence="1" type="ORF">J2Z44_001682</name>
</gene>
<organism evidence="1 2">
    <name type="scientific">Clostridium punense</name>
    <dbReference type="NCBI Taxonomy" id="1054297"/>
    <lineage>
        <taxon>Bacteria</taxon>
        <taxon>Bacillati</taxon>
        <taxon>Bacillota</taxon>
        <taxon>Clostridia</taxon>
        <taxon>Eubacteriales</taxon>
        <taxon>Clostridiaceae</taxon>
        <taxon>Clostridium</taxon>
    </lineage>
</organism>
<dbReference type="RefSeq" id="WP_021281346.1">
    <property type="nucleotide sequence ID" value="NZ_JAGGLL010000011.1"/>
</dbReference>
<dbReference type="EMBL" id="JAGGLL010000011">
    <property type="protein sequence ID" value="MBP2021886.1"/>
    <property type="molecule type" value="Genomic_DNA"/>
</dbReference>
<evidence type="ECO:0000313" key="2">
    <source>
        <dbReference type="Proteomes" id="UP001519308"/>
    </source>
</evidence>
<name>A0ABS4K431_9CLOT</name>